<dbReference type="AlphaFoldDB" id="A0A377TRB2"/>
<name>A0A377TRB2_KLEPN</name>
<gene>
    <name evidence="2" type="ORF">NCTC9140_02776</name>
    <name evidence="3" type="ORF">NCTC9617_02296</name>
</gene>
<sequence>MQETTVKDGVKFRFTDKQGVRRAPAVQGRTFAVGANRQDRRRGLLQRGALDKRAVDAQPGIAGEDKVGLFIFAQAGHRCGADPELRGVDISPGGGAGGVETNLLNKGDAAARRDRHHRAPGDIQNSQADKYGVKGCHRSPV</sequence>
<evidence type="ECO:0000313" key="2">
    <source>
        <dbReference type="EMBL" id="STS81058.1"/>
    </source>
</evidence>
<dbReference type="EMBL" id="UGNC01000004">
    <property type="protein sequence ID" value="STW40752.1"/>
    <property type="molecule type" value="Genomic_DNA"/>
</dbReference>
<dbReference type="Proteomes" id="UP000255167">
    <property type="component" value="Unassembled WGS sequence"/>
</dbReference>
<evidence type="ECO:0000313" key="3">
    <source>
        <dbReference type="EMBL" id="STW40752.1"/>
    </source>
</evidence>
<protein>
    <submittedName>
        <fullName evidence="2">Uncharacterized protein</fullName>
    </submittedName>
</protein>
<evidence type="ECO:0000313" key="4">
    <source>
        <dbReference type="Proteomes" id="UP000254938"/>
    </source>
</evidence>
<proteinExistence type="predicted"/>
<reference evidence="4 5" key="1">
    <citation type="submission" date="2018-06" db="EMBL/GenBank/DDBJ databases">
        <authorList>
            <consortium name="Pathogen Informatics"/>
            <person name="Doyle S."/>
        </authorList>
    </citation>
    <scope>NUCLEOTIDE SEQUENCE [LARGE SCALE GENOMIC DNA]</scope>
    <source>
        <strain evidence="2 4">NCTC9140</strain>
        <strain evidence="3 5">NCTC9617</strain>
    </source>
</reference>
<dbReference type="EMBL" id="UGKQ01000007">
    <property type="protein sequence ID" value="STS81058.1"/>
    <property type="molecule type" value="Genomic_DNA"/>
</dbReference>
<evidence type="ECO:0000313" key="5">
    <source>
        <dbReference type="Proteomes" id="UP000255167"/>
    </source>
</evidence>
<accession>A0A377TRB2</accession>
<dbReference type="Proteomes" id="UP000254938">
    <property type="component" value="Unassembled WGS sequence"/>
</dbReference>
<feature type="region of interest" description="Disordered" evidence="1">
    <location>
        <begin position="108"/>
        <end position="141"/>
    </location>
</feature>
<organism evidence="2 4">
    <name type="scientific">Klebsiella pneumoniae</name>
    <dbReference type="NCBI Taxonomy" id="573"/>
    <lineage>
        <taxon>Bacteria</taxon>
        <taxon>Pseudomonadati</taxon>
        <taxon>Pseudomonadota</taxon>
        <taxon>Gammaproteobacteria</taxon>
        <taxon>Enterobacterales</taxon>
        <taxon>Enterobacteriaceae</taxon>
        <taxon>Klebsiella/Raoultella group</taxon>
        <taxon>Klebsiella</taxon>
        <taxon>Klebsiella pneumoniae complex</taxon>
    </lineage>
</organism>
<evidence type="ECO:0000256" key="1">
    <source>
        <dbReference type="SAM" id="MobiDB-lite"/>
    </source>
</evidence>